<dbReference type="AlphaFoldDB" id="A0A263D9H6"/>
<gene>
    <name evidence="8" type="ORF">CFN78_07120</name>
</gene>
<dbReference type="InterPro" id="IPR032808">
    <property type="entry name" value="DoxX"/>
</dbReference>
<dbReference type="EMBL" id="NKYE01000003">
    <property type="protein sequence ID" value="OZM74197.1"/>
    <property type="molecule type" value="Genomic_DNA"/>
</dbReference>
<dbReference type="PANTHER" id="PTHR33452:SF1">
    <property type="entry name" value="INNER MEMBRANE PROTEIN YPHA-RELATED"/>
    <property type="match status" value="1"/>
</dbReference>
<evidence type="ECO:0000256" key="6">
    <source>
        <dbReference type="ARBA" id="ARBA00023136"/>
    </source>
</evidence>
<evidence type="ECO:0000256" key="1">
    <source>
        <dbReference type="ARBA" id="ARBA00004651"/>
    </source>
</evidence>
<comment type="subcellular location">
    <subcellularLocation>
        <location evidence="1">Cell membrane</location>
        <topology evidence="1">Multi-pass membrane protein</topology>
    </subcellularLocation>
</comment>
<evidence type="ECO:0000313" key="9">
    <source>
        <dbReference type="Proteomes" id="UP000242444"/>
    </source>
</evidence>
<feature type="transmembrane region" description="Helical" evidence="7">
    <location>
        <begin position="163"/>
        <end position="183"/>
    </location>
</feature>
<dbReference type="GO" id="GO:0005886">
    <property type="term" value="C:plasma membrane"/>
    <property type="evidence" value="ECO:0007669"/>
    <property type="project" value="UniProtKB-SubCell"/>
</dbReference>
<keyword evidence="6 7" id="KW-0472">Membrane</keyword>
<evidence type="ECO:0000256" key="3">
    <source>
        <dbReference type="ARBA" id="ARBA00022475"/>
    </source>
</evidence>
<proteinExistence type="inferred from homology"/>
<dbReference type="PANTHER" id="PTHR33452">
    <property type="entry name" value="OXIDOREDUCTASE CATD-RELATED"/>
    <property type="match status" value="1"/>
</dbReference>
<dbReference type="OrthoDB" id="346004at2"/>
<feature type="transmembrane region" description="Helical" evidence="7">
    <location>
        <begin position="89"/>
        <end position="112"/>
    </location>
</feature>
<protein>
    <recommendedName>
        <fullName evidence="10">DoxX family protein</fullName>
    </recommendedName>
</protein>
<keyword evidence="4 7" id="KW-0812">Transmembrane</keyword>
<evidence type="ECO:0000256" key="5">
    <source>
        <dbReference type="ARBA" id="ARBA00022989"/>
    </source>
</evidence>
<evidence type="ECO:0000256" key="4">
    <source>
        <dbReference type="ARBA" id="ARBA00022692"/>
    </source>
</evidence>
<accession>A0A263D9H6</accession>
<name>A0A263D9H6_9PSEU</name>
<dbReference type="Pfam" id="PF07681">
    <property type="entry name" value="DoxX"/>
    <property type="match status" value="1"/>
</dbReference>
<evidence type="ECO:0008006" key="10">
    <source>
        <dbReference type="Google" id="ProtNLM"/>
    </source>
</evidence>
<evidence type="ECO:0000256" key="7">
    <source>
        <dbReference type="SAM" id="Phobius"/>
    </source>
</evidence>
<dbReference type="InParanoid" id="A0A263D9H6"/>
<evidence type="ECO:0000313" key="8">
    <source>
        <dbReference type="EMBL" id="OZM74197.1"/>
    </source>
</evidence>
<organism evidence="8 9">
    <name type="scientific">Amycolatopsis antarctica</name>
    <dbReference type="NCBI Taxonomy" id="1854586"/>
    <lineage>
        <taxon>Bacteria</taxon>
        <taxon>Bacillati</taxon>
        <taxon>Actinomycetota</taxon>
        <taxon>Actinomycetes</taxon>
        <taxon>Pseudonocardiales</taxon>
        <taxon>Pseudonocardiaceae</taxon>
        <taxon>Amycolatopsis</taxon>
    </lineage>
</organism>
<dbReference type="InterPro" id="IPR051907">
    <property type="entry name" value="DoxX-like_oxidoreductase"/>
</dbReference>
<reference evidence="8 9" key="1">
    <citation type="submission" date="2017-07" db="EMBL/GenBank/DDBJ databases">
        <title>Amycolatopsis antarcticus sp. nov., isolated from the surface of an Antarcticus brown macroalga.</title>
        <authorList>
            <person name="Wang J."/>
            <person name="Leiva S."/>
            <person name="Huang J."/>
            <person name="Huang Y."/>
        </authorList>
    </citation>
    <scope>NUCLEOTIDE SEQUENCE [LARGE SCALE GENOMIC DNA]</scope>
    <source>
        <strain evidence="8 9">AU-G6</strain>
    </source>
</reference>
<keyword evidence="9" id="KW-1185">Reference proteome</keyword>
<comment type="similarity">
    <text evidence="2">Belongs to the DoxX family.</text>
</comment>
<keyword evidence="5 7" id="KW-1133">Transmembrane helix</keyword>
<comment type="caution">
    <text evidence="8">The sequence shown here is derived from an EMBL/GenBank/DDBJ whole genome shotgun (WGS) entry which is preliminary data.</text>
</comment>
<dbReference type="RefSeq" id="WP_094861953.1">
    <property type="nucleotide sequence ID" value="NZ_NKYE01000003.1"/>
</dbReference>
<sequence length="184" mass="18798">MIPTSGAGADGPGPVDNSTRWHGGLDLGLLLLRLVLGGTMLAHGAQKLFGAFDGPGIDGFAQALGTLGYTSQTTLLSWITALAEVGGGALLILGLFTPIGAAAILGVTANIVYVKYGSGFFNGPEQGYEYELLLGVVALALLFTGSGRVALDANTPWRRKPMPFAIVGLVLAAAASVAVVLLFR</sequence>
<evidence type="ECO:0000256" key="2">
    <source>
        <dbReference type="ARBA" id="ARBA00006679"/>
    </source>
</evidence>
<feature type="transmembrane region" description="Helical" evidence="7">
    <location>
        <begin position="132"/>
        <end position="151"/>
    </location>
</feature>
<dbReference type="Proteomes" id="UP000242444">
    <property type="component" value="Unassembled WGS sequence"/>
</dbReference>
<keyword evidence="3" id="KW-1003">Cell membrane</keyword>